<dbReference type="AlphaFoldDB" id="A0A1S3I2S0"/>
<dbReference type="PROSITE" id="PS50850">
    <property type="entry name" value="MFS"/>
    <property type="match status" value="1"/>
</dbReference>
<dbReference type="SUPFAM" id="SSF103473">
    <property type="entry name" value="MFS general substrate transporter"/>
    <property type="match status" value="1"/>
</dbReference>
<dbReference type="PANTHER" id="PTHR11360:SF284">
    <property type="entry name" value="EG:103B4.3 PROTEIN-RELATED"/>
    <property type="match status" value="1"/>
</dbReference>
<feature type="transmembrane region" description="Helical" evidence="2">
    <location>
        <begin position="387"/>
        <end position="410"/>
    </location>
</feature>
<feature type="transmembrane region" description="Helical" evidence="2">
    <location>
        <begin position="81"/>
        <end position="101"/>
    </location>
</feature>
<gene>
    <name evidence="5" type="primary">LOC106160463</name>
</gene>
<feature type="domain" description="Major facilitator superfamily (MFS) profile" evidence="3">
    <location>
        <begin position="9"/>
        <end position="413"/>
    </location>
</feature>
<dbReference type="InterPro" id="IPR011701">
    <property type="entry name" value="MFS"/>
</dbReference>
<dbReference type="InParanoid" id="A0A1S3I2S0"/>
<dbReference type="RefSeq" id="XP_013392538.2">
    <property type="nucleotide sequence ID" value="XM_013537084.2"/>
</dbReference>
<dbReference type="Proteomes" id="UP000085678">
    <property type="component" value="Unplaced"/>
</dbReference>
<feature type="transmembrane region" description="Helical" evidence="2">
    <location>
        <begin position="141"/>
        <end position="165"/>
    </location>
</feature>
<dbReference type="KEGG" id="lak:106160463"/>
<dbReference type="GO" id="GO:0016020">
    <property type="term" value="C:membrane"/>
    <property type="evidence" value="ECO:0007669"/>
    <property type="project" value="UniProtKB-SubCell"/>
</dbReference>
<dbReference type="PANTHER" id="PTHR11360">
    <property type="entry name" value="MONOCARBOXYLATE TRANSPORTER"/>
    <property type="match status" value="1"/>
</dbReference>
<feature type="transmembrane region" description="Helical" evidence="2">
    <location>
        <begin position="295"/>
        <end position="317"/>
    </location>
</feature>
<protein>
    <submittedName>
        <fullName evidence="5">Monocarboxylate transporter 13-like</fullName>
    </submittedName>
</protein>
<name>A0A1S3I2S0_LINAN</name>
<evidence type="ECO:0000256" key="1">
    <source>
        <dbReference type="ARBA" id="ARBA00004141"/>
    </source>
</evidence>
<reference evidence="5" key="1">
    <citation type="submission" date="2025-08" db="UniProtKB">
        <authorList>
            <consortium name="RefSeq"/>
        </authorList>
    </citation>
    <scope>IDENTIFICATION</scope>
    <source>
        <tissue evidence="5">Gonads</tissue>
    </source>
</reference>
<proteinExistence type="predicted"/>
<keyword evidence="2" id="KW-0812">Transmembrane</keyword>
<dbReference type="Gene3D" id="1.20.1250.20">
    <property type="entry name" value="MFS general substrate transporter like domains"/>
    <property type="match status" value="2"/>
</dbReference>
<feature type="transmembrane region" description="Helical" evidence="2">
    <location>
        <begin position="42"/>
        <end position="61"/>
    </location>
</feature>
<evidence type="ECO:0000313" key="5">
    <source>
        <dbReference type="RefSeq" id="XP_013392538.2"/>
    </source>
</evidence>
<evidence type="ECO:0000313" key="4">
    <source>
        <dbReference type="Proteomes" id="UP000085678"/>
    </source>
</evidence>
<keyword evidence="4" id="KW-1185">Reference proteome</keyword>
<feature type="transmembrane region" description="Helical" evidence="2">
    <location>
        <begin position="108"/>
        <end position="135"/>
    </location>
</feature>
<organism evidence="4 5">
    <name type="scientific">Lingula anatina</name>
    <name type="common">Brachiopod</name>
    <name type="synonym">Lingula unguis</name>
    <dbReference type="NCBI Taxonomy" id="7574"/>
    <lineage>
        <taxon>Eukaryota</taxon>
        <taxon>Metazoa</taxon>
        <taxon>Spiralia</taxon>
        <taxon>Lophotrochozoa</taxon>
        <taxon>Brachiopoda</taxon>
        <taxon>Linguliformea</taxon>
        <taxon>Lingulata</taxon>
        <taxon>Lingulida</taxon>
        <taxon>Linguloidea</taxon>
        <taxon>Lingulidae</taxon>
        <taxon>Lingula</taxon>
    </lineage>
</organism>
<dbReference type="InterPro" id="IPR050327">
    <property type="entry name" value="Proton-linked_MCT"/>
</dbReference>
<keyword evidence="2" id="KW-1133">Transmembrane helix</keyword>
<dbReference type="InterPro" id="IPR020846">
    <property type="entry name" value="MFS_dom"/>
</dbReference>
<dbReference type="Pfam" id="PF07690">
    <property type="entry name" value="MFS_1"/>
    <property type="match status" value="1"/>
</dbReference>
<evidence type="ECO:0000259" key="3">
    <source>
        <dbReference type="PROSITE" id="PS50850"/>
    </source>
</evidence>
<dbReference type="OrthoDB" id="10016898at2759"/>
<feature type="transmembrane region" description="Helical" evidence="2">
    <location>
        <begin position="177"/>
        <end position="197"/>
    </location>
</feature>
<dbReference type="InterPro" id="IPR036259">
    <property type="entry name" value="MFS_trans_sf"/>
</dbReference>
<dbReference type="GO" id="GO:0022857">
    <property type="term" value="F:transmembrane transporter activity"/>
    <property type="evidence" value="ECO:0007669"/>
    <property type="project" value="InterPro"/>
</dbReference>
<comment type="subcellular location">
    <subcellularLocation>
        <location evidence="1">Membrane</location>
        <topology evidence="1">Multi-pass membrane protein</topology>
    </subcellularLocation>
</comment>
<dbReference type="GeneID" id="106160463"/>
<sequence length="430" mass="46806">MISPGIYRGWVILGIAILLFMTQKGIEGAWGITILCFQQDEAFRESTLALLGAPLSVFFAFKASLSNPIYMALSKCGEVSLRQAITVGVSLMVLGLVLASFANSPQFVAISFGILSGTGTGFFIVCTYMTIALWFPWTHRFHVFSTSVLTVPELLGPSIFSAVNVKMCADPSLGWRWAFRFYAAVFGFFGFLLLAVFGSPPIASIEEQEYNPNDESPLIQKPPWSLASKVLIHGIWSVAMCCKGFAYFLPMVILPKHLTDLGYKEDDAVHVIAVFGIMAMTGQTVASLVGDSVKGNIMVANTVAAAMLTVNNSIVAYSTSLTAAYIYSAVSGFFLGPYIAGFYAVNNEIMDGDNVYTLFLTMRFSKGVGGTVGPYIAGYIRDVTGSYYAAFLSIASCFGVFVFAMSLLIFTKKWRELKSLEGMKNSNFFD</sequence>
<evidence type="ECO:0000256" key="2">
    <source>
        <dbReference type="SAM" id="Phobius"/>
    </source>
</evidence>
<feature type="transmembrane region" description="Helical" evidence="2">
    <location>
        <begin position="230"/>
        <end position="249"/>
    </location>
</feature>
<feature type="transmembrane region" description="Helical" evidence="2">
    <location>
        <begin position="269"/>
        <end position="289"/>
    </location>
</feature>
<keyword evidence="2" id="KW-0472">Membrane</keyword>
<accession>A0A1S3I2S0</accession>
<feature type="transmembrane region" description="Helical" evidence="2">
    <location>
        <begin position="324"/>
        <end position="345"/>
    </location>
</feature>